<evidence type="ECO:0000256" key="5">
    <source>
        <dbReference type="SAM" id="MobiDB-lite"/>
    </source>
</evidence>
<feature type="DNA-binding region" description="HMG box" evidence="4">
    <location>
        <begin position="256"/>
        <end position="324"/>
    </location>
</feature>
<dbReference type="InterPro" id="IPR009071">
    <property type="entry name" value="HMG_box_dom"/>
</dbReference>
<dbReference type="CDD" id="cd22029">
    <property type="entry name" value="HMG-box_SoxC"/>
    <property type="match status" value="1"/>
</dbReference>
<evidence type="ECO:0000259" key="6">
    <source>
        <dbReference type="PROSITE" id="PS50118"/>
    </source>
</evidence>
<proteinExistence type="predicted"/>
<protein>
    <submittedName>
        <fullName evidence="7">Transcription factor SOX-4-like</fullName>
    </submittedName>
</protein>
<dbReference type="InterPro" id="IPR036910">
    <property type="entry name" value="HMG_box_dom_sf"/>
</dbReference>
<dbReference type="FunFam" id="1.10.30.10:FF:000007">
    <property type="entry name" value="Transcription factor SOX"/>
    <property type="match status" value="1"/>
</dbReference>
<sequence>MRGGSIRTEDEKAGGGGDEEVIEDIKGQGKEWKSPNLPTSPSSSLAVLFTPACNIESCKGPEAFPLCVPLGHFPSSLTNTVTCPGDYHMPPETTTCLQRLPHASRDYHMPPETTRDYQEPLGSLGGRWSSVRGSQLVVAQPYSIPLPTCPSPPYPHQPLLLILHHHPPYSQESHHGPPITFIGLLTAGIQRPTLNQDPPTPTHDPPPPPSTNHYYQPTLPSLLPPRDSTTSTITHRPLPEVPFLGSPTKKHNPNHVKRPMNAFMVWSQMERREIVKFAPDMHNAEISKQLGKRWKNLTENQRQPYIQEAERLRLLHMQEYPDYKYRPRKKTKSGNAVKTVEKGRVSKAKDKNSTNSNVLKGVKLTADPSRAQVTTGISTINHNKLKLKLKIDKKFKESIRNTMYVPIAQCTSPAEVPATPHEMPASPESASLYDNHVTTTSSSRSSSRATSTSPSPGKEPFLYGLYTIESAPGLTSLRPEALVSSTSITSTDDDDDKDEDEDDDKEDPLMYNRKRHAVRDEVFAPRPFFPTSLSGSRAADPPPIKMEPLDIKQEPPAESPLADLDSLTDLLQIPSDFKVEVDEINSDLDFDAVSTSSGSHFEFSDVSDMLSDIGVSNDCWADIGIINC</sequence>
<dbReference type="GO" id="GO:0005634">
    <property type="term" value="C:nucleus"/>
    <property type="evidence" value="ECO:0007669"/>
    <property type="project" value="UniProtKB-SubCell"/>
</dbReference>
<reference evidence="7" key="1">
    <citation type="journal article" date="2021" name="Sci. Adv.">
        <title>The American lobster genome reveals insights on longevity, neural, and immune adaptations.</title>
        <authorList>
            <person name="Polinski J.M."/>
            <person name="Zimin A.V."/>
            <person name="Clark K.F."/>
            <person name="Kohn A.B."/>
            <person name="Sadowski N."/>
            <person name="Timp W."/>
            <person name="Ptitsyn A."/>
            <person name="Khanna P."/>
            <person name="Romanova D.Y."/>
            <person name="Williams P."/>
            <person name="Greenwood S.J."/>
            <person name="Moroz L.L."/>
            <person name="Walt D.R."/>
            <person name="Bodnar A.G."/>
        </authorList>
    </citation>
    <scope>NUCLEOTIDE SEQUENCE</scope>
    <source>
        <strain evidence="7">GMGI-L3</strain>
    </source>
</reference>
<keyword evidence="3 4" id="KW-0539">Nucleus</keyword>
<feature type="domain" description="HMG box" evidence="6">
    <location>
        <begin position="256"/>
        <end position="324"/>
    </location>
</feature>
<evidence type="ECO:0000256" key="2">
    <source>
        <dbReference type="ARBA" id="ARBA00023125"/>
    </source>
</evidence>
<feature type="region of interest" description="Disordered" evidence="5">
    <location>
        <begin position="326"/>
        <end position="357"/>
    </location>
</feature>
<dbReference type="GO" id="GO:0000978">
    <property type="term" value="F:RNA polymerase II cis-regulatory region sequence-specific DNA binding"/>
    <property type="evidence" value="ECO:0007669"/>
    <property type="project" value="TreeGrafter"/>
</dbReference>
<comment type="subcellular location">
    <subcellularLocation>
        <location evidence="1">Nucleus</location>
    </subcellularLocation>
</comment>
<evidence type="ECO:0000313" key="8">
    <source>
        <dbReference type="Proteomes" id="UP000747542"/>
    </source>
</evidence>
<feature type="compositionally biased region" description="Basic and acidic residues" evidence="5">
    <location>
        <begin position="23"/>
        <end position="33"/>
    </location>
</feature>
<feature type="compositionally biased region" description="Acidic residues" evidence="5">
    <location>
        <begin position="491"/>
        <end position="506"/>
    </location>
</feature>
<dbReference type="GO" id="GO:0030182">
    <property type="term" value="P:neuron differentiation"/>
    <property type="evidence" value="ECO:0007669"/>
    <property type="project" value="TreeGrafter"/>
</dbReference>
<dbReference type="GO" id="GO:0000122">
    <property type="term" value="P:negative regulation of transcription by RNA polymerase II"/>
    <property type="evidence" value="ECO:0007669"/>
    <property type="project" value="TreeGrafter"/>
</dbReference>
<keyword evidence="2 4" id="KW-0238">DNA-binding</keyword>
<dbReference type="EMBL" id="JAHLQT010001894">
    <property type="protein sequence ID" value="KAG7177771.1"/>
    <property type="molecule type" value="Genomic_DNA"/>
</dbReference>
<dbReference type="PANTHER" id="PTHR10270">
    <property type="entry name" value="SOX TRANSCRIPTION FACTOR"/>
    <property type="match status" value="1"/>
</dbReference>
<accession>A0A8J5NBM8</accession>
<gene>
    <name evidence="7" type="primary">Sox4-L</name>
    <name evidence="7" type="ORF">Hamer_G021121</name>
</gene>
<dbReference type="SMART" id="SM00398">
    <property type="entry name" value="HMG"/>
    <property type="match status" value="1"/>
</dbReference>
<dbReference type="PANTHER" id="PTHR10270:SF323">
    <property type="entry name" value="TRANSCRIPTION FACTOR SOX-14-RELATED"/>
    <property type="match status" value="1"/>
</dbReference>
<evidence type="ECO:0000256" key="3">
    <source>
        <dbReference type="ARBA" id="ARBA00023242"/>
    </source>
</evidence>
<feature type="region of interest" description="Disordered" evidence="5">
    <location>
        <begin position="477"/>
        <end position="508"/>
    </location>
</feature>
<dbReference type="GO" id="GO:0007420">
    <property type="term" value="P:brain development"/>
    <property type="evidence" value="ECO:0007669"/>
    <property type="project" value="TreeGrafter"/>
</dbReference>
<name>A0A8J5NBM8_HOMAM</name>
<evidence type="ECO:0000313" key="7">
    <source>
        <dbReference type="EMBL" id="KAG7177771.1"/>
    </source>
</evidence>
<organism evidence="7 8">
    <name type="scientific">Homarus americanus</name>
    <name type="common">American lobster</name>
    <dbReference type="NCBI Taxonomy" id="6706"/>
    <lineage>
        <taxon>Eukaryota</taxon>
        <taxon>Metazoa</taxon>
        <taxon>Ecdysozoa</taxon>
        <taxon>Arthropoda</taxon>
        <taxon>Crustacea</taxon>
        <taxon>Multicrustacea</taxon>
        <taxon>Malacostraca</taxon>
        <taxon>Eumalacostraca</taxon>
        <taxon>Eucarida</taxon>
        <taxon>Decapoda</taxon>
        <taxon>Pleocyemata</taxon>
        <taxon>Astacidea</taxon>
        <taxon>Nephropoidea</taxon>
        <taxon>Nephropidae</taxon>
        <taxon>Homarus</taxon>
    </lineage>
</organism>
<dbReference type="Gene3D" id="1.10.30.10">
    <property type="entry name" value="High mobility group box domain"/>
    <property type="match status" value="1"/>
</dbReference>
<dbReference type="Pfam" id="PF00505">
    <property type="entry name" value="HMG_box"/>
    <property type="match status" value="1"/>
</dbReference>
<dbReference type="GO" id="GO:0001228">
    <property type="term" value="F:DNA-binding transcription activator activity, RNA polymerase II-specific"/>
    <property type="evidence" value="ECO:0007669"/>
    <property type="project" value="TreeGrafter"/>
</dbReference>
<feature type="region of interest" description="Disordered" evidence="5">
    <location>
        <begin position="191"/>
        <end position="256"/>
    </location>
</feature>
<feature type="compositionally biased region" description="Pro residues" evidence="5">
    <location>
        <begin position="198"/>
        <end position="210"/>
    </location>
</feature>
<dbReference type="InterPro" id="IPR050140">
    <property type="entry name" value="SRY-related_HMG-box_TF-like"/>
</dbReference>
<feature type="region of interest" description="Disordered" evidence="5">
    <location>
        <begin position="1"/>
        <end position="40"/>
    </location>
</feature>
<comment type="caution">
    <text evidence="7">The sequence shown here is derived from an EMBL/GenBank/DDBJ whole genome shotgun (WGS) entry which is preliminary data.</text>
</comment>
<dbReference type="SUPFAM" id="SSF47095">
    <property type="entry name" value="HMG-box"/>
    <property type="match status" value="1"/>
</dbReference>
<evidence type="ECO:0000256" key="4">
    <source>
        <dbReference type="PROSITE-ProRule" id="PRU00267"/>
    </source>
</evidence>
<feature type="compositionally biased region" description="Basic and acidic residues" evidence="5">
    <location>
        <begin position="339"/>
        <end position="352"/>
    </location>
</feature>
<feature type="region of interest" description="Disordered" evidence="5">
    <location>
        <begin position="415"/>
        <end position="459"/>
    </location>
</feature>
<dbReference type="PROSITE" id="PS50118">
    <property type="entry name" value="HMG_BOX_2"/>
    <property type="match status" value="1"/>
</dbReference>
<evidence type="ECO:0000256" key="1">
    <source>
        <dbReference type="ARBA" id="ARBA00004123"/>
    </source>
</evidence>
<feature type="compositionally biased region" description="Low complexity" evidence="5">
    <location>
        <begin position="438"/>
        <end position="456"/>
    </location>
</feature>
<dbReference type="AlphaFoldDB" id="A0A8J5NBM8"/>
<keyword evidence="8" id="KW-1185">Reference proteome</keyword>
<dbReference type="Proteomes" id="UP000747542">
    <property type="component" value="Unassembled WGS sequence"/>
</dbReference>